<keyword evidence="3" id="KW-1185">Reference proteome</keyword>
<reference evidence="4 5" key="1">
    <citation type="submission" date="2025-04" db="UniProtKB">
        <authorList>
            <consortium name="RefSeq"/>
        </authorList>
    </citation>
    <scope>IDENTIFICATION</scope>
</reference>
<proteinExistence type="predicted"/>
<evidence type="ECO:0000313" key="4">
    <source>
        <dbReference type="RefSeq" id="XP_015606206.1"/>
    </source>
</evidence>
<feature type="transmembrane region" description="Helical" evidence="2">
    <location>
        <begin position="43"/>
        <end position="61"/>
    </location>
</feature>
<dbReference type="RefSeq" id="XP_015606207.1">
    <property type="nucleotide sequence ID" value="XM_015750721.2"/>
</dbReference>
<evidence type="ECO:0000256" key="1">
    <source>
        <dbReference type="SAM" id="MobiDB-lite"/>
    </source>
</evidence>
<keyword evidence="2" id="KW-0472">Membrane</keyword>
<accession>A0AAJ7CB66</accession>
<dbReference type="Proteomes" id="UP000694920">
    <property type="component" value="Unplaced"/>
</dbReference>
<feature type="transmembrane region" description="Helical" evidence="2">
    <location>
        <begin position="82"/>
        <end position="105"/>
    </location>
</feature>
<keyword evidence="2" id="KW-1133">Transmembrane helix</keyword>
<evidence type="ECO:0000256" key="2">
    <source>
        <dbReference type="SAM" id="Phobius"/>
    </source>
</evidence>
<name>A0AAJ7CB66_CEPCN</name>
<sequence>MLEEMTNSWAPKFHSLLDLTLFLPFAPNFQNNLQIEEKKIADLDIFVGYLILLWAMLYMLYEKCLNVLLRSMRFPLMQRSRIIDAVWSCGFCFGSISFLKFSAMITPELSSLQLEEGRLELGLILHKSFYLHHAGIKIFCRGSWLKGWTDLLFALLIINSHQHKWCPIIINILFYKTINTLLVEICRISLSLWQTKFGKLVTKTLFLCYCLNWIYVYTCFVPDSLRENNNIPLQLYLWMWYISECLNSVWVKLLGNFNSSHWLEACLFLPPTPEALELARIRKRHRDSLKNNRSSTKTPKKIEFWRTLLCAIAMKKKIRRMRQAKQNKTQTETANNEEEIKEITSE</sequence>
<dbReference type="GeneID" id="107272978"/>
<keyword evidence="2" id="KW-0812">Transmembrane</keyword>
<evidence type="ECO:0000313" key="3">
    <source>
        <dbReference type="Proteomes" id="UP000694920"/>
    </source>
</evidence>
<protein>
    <submittedName>
        <fullName evidence="4 5">Uncharacterized protein LOC107272978</fullName>
    </submittedName>
</protein>
<evidence type="ECO:0000313" key="5">
    <source>
        <dbReference type="RefSeq" id="XP_015606207.1"/>
    </source>
</evidence>
<dbReference type="KEGG" id="ccin:107272978"/>
<dbReference type="AlphaFoldDB" id="A0AAJ7CB66"/>
<gene>
    <name evidence="4 5" type="primary">LOC107272978</name>
</gene>
<feature type="region of interest" description="Disordered" evidence="1">
    <location>
        <begin position="322"/>
        <end position="346"/>
    </location>
</feature>
<organism evidence="3 4">
    <name type="scientific">Cephus cinctus</name>
    <name type="common">Wheat stem sawfly</name>
    <dbReference type="NCBI Taxonomy" id="211228"/>
    <lineage>
        <taxon>Eukaryota</taxon>
        <taxon>Metazoa</taxon>
        <taxon>Ecdysozoa</taxon>
        <taxon>Arthropoda</taxon>
        <taxon>Hexapoda</taxon>
        <taxon>Insecta</taxon>
        <taxon>Pterygota</taxon>
        <taxon>Neoptera</taxon>
        <taxon>Endopterygota</taxon>
        <taxon>Hymenoptera</taxon>
        <taxon>Cephoidea</taxon>
        <taxon>Cephidae</taxon>
        <taxon>Cephus</taxon>
    </lineage>
</organism>
<dbReference type="RefSeq" id="XP_015606206.1">
    <property type="nucleotide sequence ID" value="XM_015750720.2"/>
</dbReference>